<comment type="subcellular location">
    <subcellularLocation>
        <location evidence="4">Mitochondrion</location>
    </subcellularLocation>
</comment>
<dbReference type="InterPro" id="IPR014039">
    <property type="entry name" value="Transl_elong_EFTs/EF1B_dimer"/>
</dbReference>
<dbReference type="PROSITE" id="PS01127">
    <property type="entry name" value="EF_TS_2"/>
    <property type="match status" value="1"/>
</dbReference>
<accession>A0A6A4WTL3</accession>
<keyword evidence="6" id="KW-0732">Signal</keyword>
<dbReference type="GO" id="GO:0005739">
    <property type="term" value="C:mitochondrion"/>
    <property type="evidence" value="ECO:0007669"/>
    <property type="project" value="UniProtKB-SubCell"/>
</dbReference>
<feature type="signal peptide" evidence="6">
    <location>
        <begin position="1"/>
        <end position="24"/>
    </location>
</feature>
<evidence type="ECO:0000256" key="3">
    <source>
        <dbReference type="ARBA" id="ARBA00022917"/>
    </source>
</evidence>
<evidence type="ECO:0000256" key="5">
    <source>
        <dbReference type="SAM" id="MobiDB-lite"/>
    </source>
</evidence>
<keyword evidence="2 4" id="KW-0251">Elongation factor</keyword>
<keyword evidence="9" id="KW-1185">Reference proteome</keyword>
<dbReference type="Gene3D" id="3.30.479.20">
    <property type="entry name" value="Elongation factor Ts, dimerisation domain"/>
    <property type="match status" value="2"/>
</dbReference>
<dbReference type="EMBL" id="VIIS01000477">
    <property type="protein sequence ID" value="KAF0308599.1"/>
    <property type="molecule type" value="Genomic_DNA"/>
</dbReference>
<dbReference type="InterPro" id="IPR001816">
    <property type="entry name" value="Transl_elong_EFTs/EF1B"/>
</dbReference>
<name>A0A6A4WTL3_AMPAM</name>
<evidence type="ECO:0000256" key="6">
    <source>
        <dbReference type="SAM" id="SignalP"/>
    </source>
</evidence>
<dbReference type="Gene3D" id="1.10.8.10">
    <property type="entry name" value="DNA helicase RuvA subunit, C-terminal domain"/>
    <property type="match status" value="1"/>
</dbReference>
<feature type="domain" description="Translation elongation factor EFTs/EF1B dimerisation" evidence="7">
    <location>
        <begin position="113"/>
        <end position="258"/>
    </location>
</feature>
<dbReference type="Proteomes" id="UP000440578">
    <property type="component" value="Unassembled WGS sequence"/>
</dbReference>
<evidence type="ECO:0000256" key="1">
    <source>
        <dbReference type="ARBA" id="ARBA00005532"/>
    </source>
</evidence>
<dbReference type="InterPro" id="IPR018101">
    <property type="entry name" value="Transl_elong_Ts_CS"/>
</dbReference>
<dbReference type="GO" id="GO:0003746">
    <property type="term" value="F:translation elongation factor activity"/>
    <property type="evidence" value="ECO:0007669"/>
    <property type="project" value="UniProtKB-UniRule"/>
</dbReference>
<evidence type="ECO:0000256" key="4">
    <source>
        <dbReference type="HAMAP-Rule" id="MF_03135"/>
    </source>
</evidence>
<sequence length="330" mass="34828">MTAPRVLQCPAMLLLRGVVGAAAGRRLSTSQLPLQAAAAAGGDKAKLAKLRKLTGYSFVNCKKALQQHDYDLEKAEAWLRAQAQAEGWARANKLGARATPQGLVCVAALGRSAAMVELNCETDFVARNAVFDDLVREAAAGCLSLADAQPDDTVTPTELGRVVASDGRPLPDRVALAIGQLGENVTLGRAALVRAGPATHMASYVHPGHSSDRSGSHAGRYAAVVLFEMFDSGKDVLTPRQFGRNLCQHIVGMAPSTLGEPAPESSTDRPPEDAPAGSGSDSDGRAETRLLDQEFLVEPDLTVREYLAQNNARVISFLRMECGETAAAAD</sequence>
<dbReference type="SUPFAM" id="SSF46934">
    <property type="entry name" value="UBA-like"/>
    <property type="match status" value="1"/>
</dbReference>
<dbReference type="CDD" id="cd14275">
    <property type="entry name" value="UBA_EF-Ts"/>
    <property type="match status" value="1"/>
</dbReference>
<feature type="chain" id="PRO_5025496135" description="Elongation factor Ts, mitochondrial" evidence="6">
    <location>
        <begin position="25"/>
        <end position="330"/>
    </location>
</feature>
<evidence type="ECO:0000259" key="7">
    <source>
        <dbReference type="Pfam" id="PF00889"/>
    </source>
</evidence>
<organism evidence="8 9">
    <name type="scientific">Amphibalanus amphitrite</name>
    <name type="common">Striped barnacle</name>
    <name type="synonym">Balanus amphitrite</name>
    <dbReference type="NCBI Taxonomy" id="1232801"/>
    <lineage>
        <taxon>Eukaryota</taxon>
        <taxon>Metazoa</taxon>
        <taxon>Ecdysozoa</taxon>
        <taxon>Arthropoda</taxon>
        <taxon>Crustacea</taxon>
        <taxon>Multicrustacea</taxon>
        <taxon>Cirripedia</taxon>
        <taxon>Thoracica</taxon>
        <taxon>Thoracicalcarea</taxon>
        <taxon>Balanomorpha</taxon>
        <taxon>Balanoidea</taxon>
        <taxon>Balanidae</taxon>
        <taxon>Amphibalaninae</taxon>
        <taxon>Amphibalanus</taxon>
    </lineage>
</organism>
<keyword evidence="3 4" id="KW-0648">Protein biosynthesis</keyword>
<dbReference type="PROSITE" id="PS01126">
    <property type="entry name" value="EF_TS_1"/>
    <property type="match status" value="1"/>
</dbReference>
<dbReference type="OrthoDB" id="277235at2759"/>
<dbReference type="Pfam" id="PF25025">
    <property type="entry name" value="EF-Ts_N"/>
    <property type="match status" value="1"/>
</dbReference>
<feature type="region of interest" description="Disordered" evidence="5">
    <location>
        <begin position="254"/>
        <end position="285"/>
    </location>
</feature>
<reference evidence="8 9" key="1">
    <citation type="submission" date="2019-07" db="EMBL/GenBank/DDBJ databases">
        <title>Draft genome assembly of a fouling barnacle, Amphibalanus amphitrite (Darwin, 1854): The first reference genome for Thecostraca.</title>
        <authorList>
            <person name="Kim W."/>
        </authorList>
    </citation>
    <scope>NUCLEOTIDE SEQUENCE [LARGE SCALE GENOMIC DNA]</scope>
    <source>
        <strain evidence="8">SNU_AA5</strain>
        <tissue evidence="8">Soma without cirri and trophi</tissue>
    </source>
</reference>
<evidence type="ECO:0000256" key="2">
    <source>
        <dbReference type="ARBA" id="ARBA00022768"/>
    </source>
</evidence>
<dbReference type="Pfam" id="PF00889">
    <property type="entry name" value="EF_TS"/>
    <property type="match status" value="1"/>
</dbReference>
<dbReference type="SUPFAM" id="SSF54713">
    <property type="entry name" value="Elongation factor Ts (EF-Ts), dimerisation domain"/>
    <property type="match status" value="1"/>
</dbReference>
<dbReference type="HAMAP" id="MF_00050">
    <property type="entry name" value="EF_Ts"/>
    <property type="match status" value="1"/>
</dbReference>
<dbReference type="AlphaFoldDB" id="A0A6A4WTL3"/>
<comment type="function">
    <text evidence="4">Associates with the EF-Tu.GDP complex and induces the exchange of GDP to GTP. It remains bound to the aminoacyl-tRNA.EF-Tu.GTP complex up to the GTP hydrolysis stage on the ribosome.</text>
</comment>
<evidence type="ECO:0000313" key="9">
    <source>
        <dbReference type="Proteomes" id="UP000440578"/>
    </source>
</evidence>
<dbReference type="GO" id="GO:0070125">
    <property type="term" value="P:mitochondrial translational elongation"/>
    <property type="evidence" value="ECO:0007669"/>
    <property type="project" value="TreeGrafter"/>
</dbReference>
<proteinExistence type="inferred from homology"/>
<dbReference type="PANTHER" id="PTHR11741:SF0">
    <property type="entry name" value="ELONGATION FACTOR TS, MITOCHONDRIAL"/>
    <property type="match status" value="1"/>
</dbReference>
<dbReference type="InterPro" id="IPR009060">
    <property type="entry name" value="UBA-like_sf"/>
</dbReference>
<keyword evidence="4" id="KW-0496">Mitochondrion</keyword>
<dbReference type="PANTHER" id="PTHR11741">
    <property type="entry name" value="ELONGATION FACTOR TS"/>
    <property type="match status" value="1"/>
</dbReference>
<gene>
    <name evidence="8" type="ORF">FJT64_020210</name>
</gene>
<protein>
    <recommendedName>
        <fullName evidence="4">Elongation factor Ts, mitochondrial</fullName>
        <shortName evidence="4">EF-Ts</shortName>
        <shortName evidence="4">EF-TsMt</shortName>
    </recommendedName>
</protein>
<comment type="similarity">
    <text evidence="1 4">Belongs to the EF-Ts family.</text>
</comment>
<evidence type="ECO:0000313" key="8">
    <source>
        <dbReference type="EMBL" id="KAF0308599.1"/>
    </source>
</evidence>
<dbReference type="InterPro" id="IPR036402">
    <property type="entry name" value="EF-Ts_dimer_sf"/>
</dbReference>
<comment type="caution">
    <text evidence="8">The sequence shown here is derived from an EMBL/GenBank/DDBJ whole genome shotgun (WGS) entry which is preliminary data.</text>
</comment>